<dbReference type="GO" id="GO:0005737">
    <property type="term" value="C:cytoplasm"/>
    <property type="evidence" value="ECO:0007669"/>
    <property type="project" value="TreeGrafter"/>
</dbReference>
<evidence type="ECO:0000256" key="1">
    <source>
        <dbReference type="ARBA" id="ARBA00004948"/>
    </source>
</evidence>
<dbReference type="EMBL" id="BSNZ01000013">
    <property type="protein sequence ID" value="GLQ85287.1"/>
    <property type="molecule type" value="Genomic_DNA"/>
</dbReference>
<comment type="caution">
    <text evidence="4">The sequence shown here is derived from an EMBL/GenBank/DDBJ whole genome shotgun (WGS) entry which is preliminary data.</text>
</comment>
<evidence type="ECO:0000259" key="3">
    <source>
        <dbReference type="Pfam" id="PF02581"/>
    </source>
</evidence>
<reference evidence="4" key="1">
    <citation type="journal article" date="2014" name="Int. J. Syst. Evol. Microbiol.">
        <title>Complete genome sequence of Corynebacterium casei LMG S-19264T (=DSM 44701T), isolated from a smear-ripened cheese.</title>
        <authorList>
            <consortium name="US DOE Joint Genome Institute (JGI-PGF)"/>
            <person name="Walter F."/>
            <person name="Albersmeier A."/>
            <person name="Kalinowski J."/>
            <person name="Ruckert C."/>
        </authorList>
    </citation>
    <scope>NUCLEOTIDE SEQUENCE</scope>
    <source>
        <strain evidence="4">NBRC 12467</strain>
    </source>
</reference>
<reference evidence="4" key="3">
    <citation type="submission" date="2023-01" db="EMBL/GenBank/DDBJ databases">
        <title>Draft genome sequence of Gluconobacter sphaericus strain NBRC 12467.</title>
        <authorList>
            <person name="Sun Q."/>
            <person name="Mori K."/>
        </authorList>
    </citation>
    <scope>NUCLEOTIDE SEQUENCE</scope>
    <source>
        <strain evidence="4">NBRC 12467</strain>
    </source>
</reference>
<dbReference type="GO" id="GO:0004789">
    <property type="term" value="F:thiamine-phosphate diphosphorylase activity"/>
    <property type="evidence" value="ECO:0007669"/>
    <property type="project" value="TreeGrafter"/>
</dbReference>
<feature type="domain" description="Thiamine phosphate synthase/TenI" evidence="3">
    <location>
        <begin position="23"/>
        <end position="190"/>
    </location>
</feature>
<dbReference type="CDD" id="cd00564">
    <property type="entry name" value="TMP_TenI"/>
    <property type="match status" value="1"/>
</dbReference>
<accession>A0AA37SGH4</accession>
<dbReference type="Proteomes" id="UP001156708">
    <property type="component" value="Unassembled WGS sequence"/>
</dbReference>
<dbReference type="InterPro" id="IPR022998">
    <property type="entry name" value="ThiamineP_synth_TenI"/>
</dbReference>
<dbReference type="Pfam" id="PF02581">
    <property type="entry name" value="TMP-TENI"/>
    <property type="match status" value="1"/>
</dbReference>
<evidence type="ECO:0000313" key="4">
    <source>
        <dbReference type="EMBL" id="GLQ84559.1"/>
    </source>
</evidence>
<dbReference type="SUPFAM" id="SSF51391">
    <property type="entry name" value="Thiamin phosphate synthase"/>
    <property type="match status" value="1"/>
</dbReference>
<keyword evidence="6" id="KW-1185">Reference proteome</keyword>
<keyword evidence="2" id="KW-0784">Thiamine biosynthesis</keyword>
<dbReference type="AlphaFoldDB" id="A0AA37SGH4"/>
<proteinExistence type="predicted"/>
<evidence type="ECO:0000313" key="5">
    <source>
        <dbReference type="EMBL" id="GLQ85287.1"/>
    </source>
</evidence>
<dbReference type="GO" id="GO:0009228">
    <property type="term" value="P:thiamine biosynthetic process"/>
    <property type="evidence" value="ECO:0007669"/>
    <property type="project" value="UniProtKB-KW"/>
</dbReference>
<dbReference type="PANTHER" id="PTHR20857">
    <property type="entry name" value="THIAMINE-PHOSPHATE PYROPHOSPHORYLASE"/>
    <property type="match status" value="1"/>
</dbReference>
<dbReference type="InterPro" id="IPR036206">
    <property type="entry name" value="ThiamineP_synth_sf"/>
</dbReference>
<dbReference type="EMBL" id="BSNZ01000008">
    <property type="protein sequence ID" value="GLQ84559.1"/>
    <property type="molecule type" value="Genomic_DNA"/>
</dbReference>
<gene>
    <name evidence="4" type="primary">thiE_1</name>
    <name evidence="5" type="synonym">thiE_4</name>
    <name evidence="4" type="ORF">GCM10007872_14670</name>
    <name evidence="5" type="ORF">GCM10007872_21950</name>
</gene>
<dbReference type="PANTHER" id="PTHR20857:SF15">
    <property type="entry name" value="THIAMINE-PHOSPHATE SYNTHASE"/>
    <property type="match status" value="1"/>
</dbReference>
<comment type="pathway">
    <text evidence="1">Cofactor biosynthesis; thiamine diphosphate biosynthesis.</text>
</comment>
<reference evidence="6" key="2">
    <citation type="journal article" date="2019" name="Int. J. Syst. Evol. Microbiol.">
        <title>The Global Catalogue of Microorganisms (GCM) 10K type strain sequencing project: providing services to taxonomists for standard genome sequencing and annotation.</title>
        <authorList>
            <consortium name="The Broad Institute Genomics Platform"/>
            <consortium name="The Broad Institute Genome Sequencing Center for Infectious Disease"/>
            <person name="Wu L."/>
            <person name="Ma J."/>
        </authorList>
    </citation>
    <scope>NUCLEOTIDE SEQUENCE [LARGE SCALE GENOMIC DNA]</scope>
    <source>
        <strain evidence="6">NBRC 12467</strain>
    </source>
</reference>
<dbReference type="InterPro" id="IPR013785">
    <property type="entry name" value="Aldolase_TIM"/>
</dbReference>
<name>A0AA37SGH4_9PROT</name>
<evidence type="ECO:0000313" key="6">
    <source>
        <dbReference type="Proteomes" id="UP001156708"/>
    </source>
</evidence>
<sequence>MRALWSTNVMSSLPSRIYAVVDHPRWVERLGGAGLRFIELYLRDLPEEEIRAQALLAQELAARFNISLALNRYWQTAIELGYEWLHLGPEDLEGADLDAIRTAGTKFGISTHTPEELQTALACKPDYVSFGPVWSTQLRGVPLTGRGLEKLSEWRGLCGNIPLVAIGGLTVPRLAECLKAGADTVAVMSDFIGHEDPEGQVRRWLDAVSQGQHELETRPVV</sequence>
<dbReference type="Gene3D" id="3.20.20.70">
    <property type="entry name" value="Aldolase class I"/>
    <property type="match status" value="1"/>
</dbReference>
<protein>
    <submittedName>
        <fullName evidence="4">Thiamine-phosphate synthase</fullName>
    </submittedName>
</protein>
<organism evidence="4 6">
    <name type="scientific">Gluconobacter sphaericus NBRC 12467</name>
    <dbReference type="NCBI Taxonomy" id="1307951"/>
    <lineage>
        <taxon>Bacteria</taxon>
        <taxon>Pseudomonadati</taxon>
        <taxon>Pseudomonadota</taxon>
        <taxon>Alphaproteobacteria</taxon>
        <taxon>Acetobacterales</taxon>
        <taxon>Acetobacteraceae</taxon>
        <taxon>Gluconobacter</taxon>
    </lineage>
</organism>
<evidence type="ECO:0000256" key="2">
    <source>
        <dbReference type="ARBA" id="ARBA00022977"/>
    </source>
</evidence>